<dbReference type="NCBIfam" id="TIGR02472">
    <property type="entry name" value="sucr_P_syn_N"/>
    <property type="match status" value="1"/>
</dbReference>
<dbReference type="Gene3D" id="3.40.50.2000">
    <property type="entry name" value="Glycogen Phosphorylase B"/>
    <property type="match status" value="2"/>
</dbReference>
<dbReference type="SFLD" id="SFLDG01141">
    <property type="entry name" value="C2.B.1:_Sucrose_Phosphatase_Li"/>
    <property type="match status" value="1"/>
</dbReference>
<organism evidence="9 10">
    <name type="scientific">Candidatus Desulfatibia vada</name>
    <dbReference type="NCBI Taxonomy" id="2841696"/>
    <lineage>
        <taxon>Bacteria</taxon>
        <taxon>Pseudomonadati</taxon>
        <taxon>Thermodesulfobacteriota</taxon>
        <taxon>Desulfobacteria</taxon>
        <taxon>Desulfobacterales</taxon>
        <taxon>Desulfobacterales incertae sedis</taxon>
        <taxon>Candidatus Desulfatibia</taxon>
    </lineage>
</organism>
<dbReference type="Proteomes" id="UP000605201">
    <property type="component" value="Unassembled WGS sequence"/>
</dbReference>
<evidence type="ECO:0000256" key="1">
    <source>
        <dbReference type="ARBA" id="ARBA00006530"/>
    </source>
</evidence>
<evidence type="ECO:0000313" key="10">
    <source>
        <dbReference type="Proteomes" id="UP000605201"/>
    </source>
</evidence>
<comment type="similarity">
    <text evidence="1">Belongs to the glycosyltransferase 1 family.</text>
</comment>
<dbReference type="SUPFAM" id="SSF53756">
    <property type="entry name" value="UDP-Glycosyltransferase/glycogen phosphorylase"/>
    <property type="match status" value="1"/>
</dbReference>
<dbReference type="SFLD" id="SFLDS00003">
    <property type="entry name" value="Haloacid_Dehalogenase"/>
    <property type="match status" value="1"/>
</dbReference>
<accession>A0A8J6TLX8</accession>
<dbReference type="Pfam" id="PF05116">
    <property type="entry name" value="S6PP"/>
    <property type="match status" value="1"/>
</dbReference>
<dbReference type="EC" id="2.4.1.14" evidence="2"/>
<dbReference type="Gene3D" id="3.90.1070.10">
    <property type="match status" value="1"/>
</dbReference>
<dbReference type="InterPro" id="IPR012821">
    <property type="entry name" value="Sucrose_P_synth_Pase-like_dom"/>
</dbReference>
<sequence length="732" mass="83879">MESKVPTKRLYIQMFSIHGLLRSESMELGRDADTGGQINYVIELGRHLSRAKEVEKVDLFTRLIVDKKVSEDYAQPIEKVNKKFRIVRIQCGGRKYFRKELLWPHLDEYIDKTIKFIKRENAIPDIVHGHYPDAGYVAMQMSRIFGIPFVFTGHSLGRAKKQKLLNEGAKEAEINKKYKIDHRIAVEEELLKNADLIIASTTQEVNDQYGMYQHGDLPDFQVIPPGLNLDKFYPYYHDILPESEKSEAEMYAQASILQELNRFFSHPDKPLILALSRPDERKNISGLVKAYGEDRELQTIANLAVFAGIRKDIETMEENERDVLTRMLLLMDKYDLYGKMAIPKKHDFEYEVPELYRVAASKRGVFVNPAWTEPFGLTLLEASATGLPVVSTQDGGPQDIIANCQNGILVDPSDTRKIAASIRQILTDDGKWDRYSKNGIMKVRDYYSWERHAQKYTEEVKQLAAAQKTSDMQVAVPSDSIGKRLVKLNYFLITDIDYTLIGGNNGHLQNLIELLKKHRKSIGFGVATGRDVTSAVEFLNEHGVHHPDVIISSVGTEIYYGKALQYGQGWETHISNQWDRKKIVTLLERFGFLRYQEESNQSRFKISYYMAPGKDRMAKIHDLLSKNKCRYCLIYSGQKYLDILPFRASKGKAIRYLSYKWEIPLRNLLVCGDSGNDEEMLRGEPLAVVVGNYRKELEKLKGARNVYFAESEYAGGIIEGIEKYGFIEKARG</sequence>
<dbReference type="Pfam" id="PF00862">
    <property type="entry name" value="GT-B_Sucrose_synth"/>
    <property type="match status" value="1"/>
</dbReference>
<keyword evidence="9" id="KW-0378">Hydrolase</keyword>
<comment type="catalytic activity">
    <reaction evidence="5">
        <text>beta-D-fructose 6-phosphate + UDP-alpha-D-glucose = sucrose 6(F)-phosphate + UDP + H(+)</text>
        <dbReference type="Rhea" id="RHEA:22172"/>
        <dbReference type="ChEBI" id="CHEBI:15378"/>
        <dbReference type="ChEBI" id="CHEBI:57634"/>
        <dbReference type="ChEBI" id="CHEBI:57723"/>
        <dbReference type="ChEBI" id="CHEBI:58223"/>
        <dbReference type="ChEBI" id="CHEBI:58885"/>
        <dbReference type="EC" id="2.4.1.14"/>
    </reaction>
</comment>
<evidence type="ECO:0000256" key="4">
    <source>
        <dbReference type="ARBA" id="ARBA00022679"/>
    </source>
</evidence>
<evidence type="ECO:0000259" key="8">
    <source>
        <dbReference type="Pfam" id="PF05116"/>
    </source>
</evidence>
<comment type="caution">
    <text evidence="9">The sequence shown here is derived from an EMBL/GenBank/DDBJ whole genome shotgun (WGS) entry which is preliminary data.</text>
</comment>
<evidence type="ECO:0000256" key="2">
    <source>
        <dbReference type="ARBA" id="ARBA00012536"/>
    </source>
</evidence>
<dbReference type="InterPro" id="IPR023214">
    <property type="entry name" value="HAD_sf"/>
</dbReference>
<dbReference type="InterPro" id="IPR012822">
    <property type="entry name" value="SucroseP_synth_GlycoTrfase_dom"/>
</dbReference>
<dbReference type="SFLD" id="SFLDG01140">
    <property type="entry name" value="C2.B:_Phosphomannomutase_and_P"/>
    <property type="match status" value="1"/>
</dbReference>
<dbReference type="InterPro" id="IPR000368">
    <property type="entry name" value="Sucrose_synth_GT-B1"/>
</dbReference>
<feature type="domain" description="Sucrose phosphatase-like" evidence="8">
    <location>
        <begin position="490"/>
        <end position="725"/>
    </location>
</feature>
<evidence type="ECO:0000259" key="7">
    <source>
        <dbReference type="Pfam" id="PF00862"/>
    </source>
</evidence>
<dbReference type="SUPFAM" id="SSF56784">
    <property type="entry name" value="HAD-like"/>
    <property type="match status" value="1"/>
</dbReference>
<keyword evidence="3" id="KW-0328">Glycosyltransferase</keyword>
<dbReference type="InterPro" id="IPR006380">
    <property type="entry name" value="SPP-like_dom"/>
</dbReference>
<dbReference type="Gene3D" id="3.40.50.1000">
    <property type="entry name" value="HAD superfamily/HAD-like"/>
    <property type="match status" value="1"/>
</dbReference>
<protein>
    <recommendedName>
        <fullName evidence="2">sucrose-phosphate synthase</fullName>
        <ecNumber evidence="2">2.4.1.14</ecNumber>
    </recommendedName>
</protein>
<feature type="domain" description="Glycosyl transferase family 1" evidence="6">
    <location>
        <begin position="266"/>
        <end position="439"/>
    </location>
</feature>
<proteinExistence type="inferred from homology"/>
<dbReference type="InterPro" id="IPR006379">
    <property type="entry name" value="HAD-SF_hydro_IIB"/>
</dbReference>
<evidence type="ECO:0000259" key="6">
    <source>
        <dbReference type="Pfam" id="PF00534"/>
    </source>
</evidence>
<gene>
    <name evidence="9" type="ORF">H8D96_08265</name>
</gene>
<dbReference type="PANTHER" id="PTHR46039">
    <property type="entry name" value="SUCROSE-PHOSPHATE SYNTHASE 3-RELATED"/>
    <property type="match status" value="1"/>
</dbReference>
<evidence type="ECO:0000313" key="9">
    <source>
        <dbReference type="EMBL" id="MBC8431901.1"/>
    </source>
</evidence>
<dbReference type="Pfam" id="PF00534">
    <property type="entry name" value="Glycos_transf_1"/>
    <property type="match status" value="1"/>
</dbReference>
<dbReference type="InterPro" id="IPR001296">
    <property type="entry name" value="Glyco_trans_1"/>
</dbReference>
<keyword evidence="4" id="KW-0808">Transferase</keyword>
<feature type="domain" description="Sucrose synthase first GT-B" evidence="7">
    <location>
        <begin position="10"/>
        <end position="212"/>
    </location>
</feature>
<dbReference type="GO" id="GO:0046524">
    <property type="term" value="F:sucrose-phosphate synthase activity"/>
    <property type="evidence" value="ECO:0007669"/>
    <property type="project" value="UniProtKB-EC"/>
</dbReference>
<evidence type="ECO:0000256" key="3">
    <source>
        <dbReference type="ARBA" id="ARBA00022676"/>
    </source>
</evidence>
<dbReference type="GO" id="GO:0016791">
    <property type="term" value="F:phosphatase activity"/>
    <property type="evidence" value="ECO:0007669"/>
    <property type="project" value="UniProtKB-ARBA"/>
</dbReference>
<dbReference type="AlphaFoldDB" id="A0A8J6TLX8"/>
<dbReference type="InterPro" id="IPR044161">
    <property type="entry name" value="SPS"/>
</dbReference>
<dbReference type="InterPro" id="IPR036412">
    <property type="entry name" value="HAD-like_sf"/>
</dbReference>
<dbReference type="NCBIfam" id="TIGR01484">
    <property type="entry name" value="HAD-SF-IIB"/>
    <property type="match status" value="1"/>
</dbReference>
<name>A0A8J6TLX8_9BACT</name>
<reference evidence="9 10" key="1">
    <citation type="submission" date="2020-08" db="EMBL/GenBank/DDBJ databases">
        <title>Bridging the membrane lipid divide: bacteria of the FCB group superphylum have the potential to synthesize archaeal ether lipids.</title>
        <authorList>
            <person name="Villanueva L."/>
            <person name="Von Meijenfeldt F.A.B."/>
            <person name="Westbye A.B."/>
            <person name="Yadav S."/>
            <person name="Hopmans E.C."/>
            <person name="Dutilh B.E."/>
            <person name="Sinninghe Damste J.S."/>
        </authorList>
    </citation>
    <scope>NUCLEOTIDE SEQUENCE [LARGE SCALE GENOMIC DNA]</scope>
    <source>
        <strain evidence="9">NIOZ-UU17</strain>
    </source>
</reference>
<dbReference type="EMBL" id="JACNIG010000190">
    <property type="protein sequence ID" value="MBC8431901.1"/>
    <property type="molecule type" value="Genomic_DNA"/>
</dbReference>
<dbReference type="NCBIfam" id="TIGR02471">
    <property type="entry name" value="sucr_syn_bact_C"/>
    <property type="match status" value="1"/>
</dbReference>
<dbReference type="PANTHER" id="PTHR46039:SF5">
    <property type="entry name" value="SUCROSE-PHOSPHATE SYNTHASE 3-RELATED"/>
    <property type="match status" value="1"/>
</dbReference>
<evidence type="ECO:0000256" key="5">
    <source>
        <dbReference type="ARBA" id="ARBA00047471"/>
    </source>
</evidence>